<evidence type="ECO:0000313" key="3">
    <source>
        <dbReference type="EMBL" id="CCH42112.1"/>
    </source>
</evidence>
<dbReference type="Proteomes" id="UP000009328">
    <property type="component" value="Unassembled WGS sequence"/>
</dbReference>
<dbReference type="EMBL" id="CAIF01000037">
    <property type="protein sequence ID" value="CCH42112.1"/>
    <property type="molecule type" value="Genomic_DNA"/>
</dbReference>
<proteinExistence type="predicted"/>
<evidence type="ECO:0008006" key="5">
    <source>
        <dbReference type="Google" id="ProtNLM"/>
    </source>
</evidence>
<feature type="chain" id="PRO_5003837662" description="Secreted protein" evidence="2">
    <location>
        <begin position="22"/>
        <end position="535"/>
    </location>
</feature>
<feature type="region of interest" description="Disordered" evidence="1">
    <location>
        <begin position="27"/>
        <end position="72"/>
    </location>
</feature>
<sequence>MKLREILKLIVALSLIGETDFGVQKDEMSNIENLKEREDENQSTDQSGDDGEESSFEDENYDDESTTKELKYDVYQETQEQDVNKDEDIENKATSKDDFVKTKKQQVQKKFERSITPFKMLIDLVYGPNVLNCYPNQEIIFELPSQLKGQFPNFRDGQSVIPDLTFSVVNSSGKEQLYPLEIKLPSIKNLTEEIENNDKISFQNQGIWKKAIMEMLACGSEILFISDYNQTIMLHYQKNGDKGTEIIEQTNGVSIAEIPFQILLIDNTYQPTIKRAANMNIEQKITLEMIMLILLRTPFKSSGDSRKLLRKVLYEPRRVQEQHINFLKAVHKNNSSSFSSDNSLVPSGDIKSYNCELPYEDILSSSKNGDEYSPSVVLLFQKSTLEQLNILNINKESNDELVVLKIFDVEWSQIQFNQRYSWVYDGNFENYYSKYIYNDKYLKELRIMKRFQDYNDSINNDDDKINTPSLLGFGMLTSFGYNGPFIIESYVDCIQNKPSKEDHIKLGVEQYNRLLGIGINQNDIAERSIGFDETN</sequence>
<organism evidence="3 4">
    <name type="scientific">Wickerhamomyces ciferrii (strain ATCC 14091 / BCRC 22168 / CBS 111 / JCM 3599 / NBRC 0793 / NRRL Y-1031 F-60-10)</name>
    <name type="common">Yeast</name>
    <name type="synonym">Pichia ciferrii</name>
    <dbReference type="NCBI Taxonomy" id="1206466"/>
    <lineage>
        <taxon>Eukaryota</taxon>
        <taxon>Fungi</taxon>
        <taxon>Dikarya</taxon>
        <taxon>Ascomycota</taxon>
        <taxon>Saccharomycotina</taxon>
        <taxon>Saccharomycetes</taxon>
        <taxon>Phaffomycetales</taxon>
        <taxon>Wickerhamomycetaceae</taxon>
        <taxon>Wickerhamomyces</taxon>
    </lineage>
</organism>
<dbReference type="AlphaFoldDB" id="K0KIY1"/>
<feature type="signal peptide" evidence="2">
    <location>
        <begin position="1"/>
        <end position="21"/>
    </location>
</feature>
<feature type="compositionally biased region" description="Basic and acidic residues" evidence="1">
    <location>
        <begin position="27"/>
        <end position="40"/>
    </location>
</feature>
<gene>
    <name evidence="3" type="ORF">BN7_1655</name>
</gene>
<comment type="caution">
    <text evidence="3">The sequence shown here is derived from an EMBL/GenBank/DDBJ whole genome shotgun (WGS) entry which is preliminary data.</text>
</comment>
<evidence type="ECO:0000256" key="1">
    <source>
        <dbReference type="SAM" id="MobiDB-lite"/>
    </source>
</evidence>
<reference evidence="3 4" key="1">
    <citation type="journal article" date="2012" name="Eukaryot. Cell">
        <title>Draft genome sequence of Wickerhamomyces ciferrii NRRL Y-1031 F-60-10.</title>
        <authorList>
            <person name="Schneider J."/>
            <person name="Andrea H."/>
            <person name="Blom J."/>
            <person name="Jaenicke S."/>
            <person name="Ruckert C."/>
            <person name="Schorsch C."/>
            <person name="Szczepanowski R."/>
            <person name="Farwick M."/>
            <person name="Goesmann A."/>
            <person name="Puhler A."/>
            <person name="Schaffer S."/>
            <person name="Tauch A."/>
            <person name="Kohler T."/>
            <person name="Brinkrolf K."/>
        </authorList>
    </citation>
    <scope>NUCLEOTIDE SEQUENCE [LARGE SCALE GENOMIC DNA]</scope>
    <source>
        <strain evidence="4">ATCC 14091 / BCRC 22168 / CBS 111 / JCM 3599 / NBRC 0793 / NRRL Y-1031 F-60-10</strain>
    </source>
</reference>
<dbReference type="InParanoid" id="K0KIY1"/>
<protein>
    <recommendedName>
        <fullName evidence="5">Secreted protein</fullName>
    </recommendedName>
</protein>
<name>K0KIY1_WICCF</name>
<accession>K0KIY1</accession>
<feature type="compositionally biased region" description="Acidic residues" evidence="1">
    <location>
        <begin position="41"/>
        <end position="64"/>
    </location>
</feature>
<keyword evidence="2" id="KW-0732">Signal</keyword>
<evidence type="ECO:0000313" key="4">
    <source>
        <dbReference type="Proteomes" id="UP000009328"/>
    </source>
</evidence>
<keyword evidence="4" id="KW-1185">Reference proteome</keyword>
<evidence type="ECO:0000256" key="2">
    <source>
        <dbReference type="SAM" id="SignalP"/>
    </source>
</evidence>
<dbReference type="HOGENOM" id="CLU_509220_0_0_1"/>